<feature type="non-terminal residue" evidence="1">
    <location>
        <position position="224"/>
    </location>
</feature>
<accession>X0VLC1</accession>
<name>X0VLC1_9ZZZZ</name>
<dbReference type="AlphaFoldDB" id="X0VLC1"/>
<comment type="caution">
    <text evidence="1">The sequence shown here is derived from an EMBL/GenBank/DDBJ whole genome shotgun (WGS) entry which is preliminary data.</text>
</comment>
<evidence type="ECO:0000313" key="1">
    <source>
        <dbReference type="EMBL" id="GAG13298.1"/>
    </source>
</evidence>
<protein>
    <submittedName>
        <fullName evidence="1">Uncharacterized protein</fullName>
    </submittedName>
</protein>
<dbReference type="EMBL" id="BARS01021022">
    <property type="protein sequence ID" value="GAG13298.1"/>
    <property type="molecule type" value="Genomic_DNA"/>
</dbReference>
<sequence length="224" mass="25914">MPHRIHTISRERFTDPLAIWRDPDFVFDFADAASVLQKWRDPRKGQSSREALVLGMSLENAVAVKNIRRRLLVTPLTPLEEEDLVRELEILEYIGNNALPDALLQVNMGELQTKEEIEDFIQKHLKGFEGTADYKKHLTESLRTLEELTDIEITDRFGHKLRIKREEVMEFLGNQLGNWLARQMPAKPVTDTIVRPRGKVHKKKTFEHSILTSQTIPPKSIDVD</sequence>
<organism evidence="1">
    <name type="scientific">marine sediment metagenome</name>
    <dbReference type="NCBI Taxonomy" id="412755"/>
    <lineage>
        <taxon>unclassified sequences</taxon>
        <taxon>metagenomes</taxon>
        <taxon>ecological metagenomes</taxon>
    </lineage>
</organism>
<gene>
    <name evidence="1" type="ORF">S01H1_33826</name>
</gene>
<proteinExistence type="predicted"/>
<reference evidence="1" key="1">
    <citation type="journal article" date="2014" name="Front. Microbiol.">
        <title>High frequency of phylogenetically diverse reductive dehalogenase-homologous genes in deep subseafloor sedimentary metagenomes.</title>
        <authorList>
            <person name="Kawai M."/>
            <person name="Futagami T."/>
            <person name="Toyoda A."/>
            <person name="Takaki Y."/>
            <person name="Nishi S."/>
            <person name="Hori S."/>
            <person name="Arai W."/>
            <person name="Tsubouchi T."/>
            <person name="Morono Y."/>
            <person name="Uchiyama I."/>
            <person name="Ito T."/>
            <person name="Fujiyama A."/>
            <person name="Inagaki F."/>
            <person name="Takami H."/>
        </authorList>
    </citation>
    <scope>NUCLEOTIDE SEQUENCE</scope>
    <source>
        <strain evidence="1">Expedition CK06-06</strain>
    </source>
</reference>